<dbReference type="Pfam" id="PF03169">
    <property type="entry name" value="OPT"/>
    <property type="match status" value="1"/>
</dbReference>
<dbReference type="GO" id="GO:0015031">
    <property type="term" value="P:protein transport"/>
    <property type="evidence" value="ECO:0007669"/>
    <property type="project" value="UniProtKB-KW"/>
</dbReference>
<evidence type="ECO:0000256" key="8">
    <source>
        <dbReference type="ARBA" id="ARBA00023136"/>
    </source>
</evidence>
<dbReference type="InterPro" id="IPR004648">
    <property type="entry name" value="Oligpept_transpt"/>
</dbReference>
<feature type="transmembrane region" description="Helical" evidence="10">
    <location>
        <begin position="550"/>
        <end position="571"/>
    </location>
</feature>
<feature type="region of interest" description="Disordered" evidence="9">
    <location>
        <begin position="45"/>
        <end position="85"/>
    </location>
</feature>
<feature type="compositionally biased region" description="Acidic residues" evidence="9">
    <location>
        <begin position="10"/>
        <end position="20"/>
    </location>
</feature>
<evidence type="ECO:0000256" key="10">
    <source>
        <dbReference type="SAM" id="Phobius"/>
    </source>
</evidence>
<feature type="transmembrane region" description="Helical" evidence="10">
    <location>
        <begin position="291"/>
        <end position="309"/>
    </location>
</feature>
<feature type="transmembrane region" description="Helical" evidence="10">
    <location>
        <begin position="349"/>
        <end position="369"/>
    </location>
</feature>
<keyword evidence="3" id="KW-0813">Transport</keyword>
<feature type="transmembrane region" description="Helical" evidence="10">
    <location>
        <begin position="810"/>
        <end position="831"/>
    </location>
</feature>
<feature type="transmembrane region" description="Helical" evidence="10">
    <location>
        <begin position="661"/>
        <end position="683"/>
    </location>
</feature>
<comment type="caution">
    <text evidence="11">The sequence shown here is derived from an EMBL/GenBank/DDBJ whole genome shotgun (WGS) entry which is preliminary data.</text>
</comment>
<comment type="similarity">
    <text evidence="2">Belongs to the oligopeptide OPT transporter family.</text>
</comment>
<evidence type="ECO:0000256" key="1">
    <source>
        <dbReference type="ARBA" id="ARBA00004141"/>
    </source>
</evidence>
<evidence type="ECO:0000256" key="7">
    <source>
        <dbReference type="ARBA" id="ARBA00022989"/>
    </source>
</evidence>
<dbReference type="Proteomes" id="UP000789831">
    <property type="component" value="Unassembled WGS sequence"/>
</dbReference>
<evidence type="ECO:0000313" key="11">
    <source>
        <dbReference type="EMBL" id="CAG8438337.1"/>
    </source>
</evidence>
<dbReference type="OrthoDB" id="9986677at2759"/>
<evidence type="ECO:0000256" key="4">
    <source>
        <dbReference type="ARBA" id="ARBA00022692"/>
    </source>
</evidence>
<feature type="transmembrane region" description="Helical" evidence="10">
    <location>
        <begin position="389"/>
        <end position="407"/>
    </location>
</feature>
<reference evidence="11" key="1">
    <citation type="submission" date="2021-06" db="EMBL/GenBank/DDBJ databases">
        <authorList>
            <person name="Kallberg Y."/>
            <person name="Tangrot J."/>
            <person name="Rosling A."/>
        </authorList>
    </citation>
    <scope>NUCLEOTIDE SEQUENCE</scope>
    <source>
        <strain evidence="11">MT106</strain>
    </source>
</reference>
<keyword evidence="12" id="KW-1185">Reference proteome</keyword>
<keyword evidence="6" id="KW-0653">Protein transport</keyword>
<evidence type="ECO:0000313" key="12">
    <source>
        <dbReference type="Proteomes" id="UP000789831"/>
    </source>
</evidence>
<sequence length="857" mass="95973">MEESNNSIDYWDDAAAEESDSSLPELKRKFSRHIRFSDEVKTPEQIKRFSNTNTSYQSPSQSIRGSSDIKRGSDDDGSGYDINSLNEKKTADLEIELLEQEIELEQTSNDGSSDLEKQRRQYSVASDNGNAVSNELGPHTLKRLSAALSISSSKKGKGEKRNSSIAIVRAVVPITDNSSLPCLTFRFWVLGTFFTVLGAAVSQYAWFRSTSLSYSIPFVQLLTYPLGNFMASVLPRRCFNFFGWEWTMNPGPFNMKEHVLISVAASTGGISAYAIHILAIQNLFYHQDVGIFGSLLLLWSTQLLGYGMAGALRKFLVYPASMIWPINLVQVALFNTLHENSGLASGSKLKFFVLAFGLTFIWELVPTLFFPTLSSIAVLCLINNKDMVLTTLGSGFGGGFGFLNLSLDWNVIGLFGPLYSPWWATANWYFGMIFMTWLIGPIIYYGNVWDAQLYLPLTPDTFRKDGSRYDPEKITINGEFDEKKYKEYGEMYLSPYFAFCYAVSFTSLTALVTHVYLYYGKEIWNRFKNSRVEDDDIHHKMMNVYPEVSIWWYAGLAISMTIVAVIFVEVYPILLPWWGVLFAILIAAIMVLPVGIIQAISNTQIGLNILTELVCGYILPGRPIANVVFKTYGYMTTAQCLVMVRDLKLGHYMKIPPRAMFITQVYATAIGAVINYLVLHAIIDSKRSYLDGTEIDPTGQWSGRTARIFNSASIIWGLIGPRRFFGPGSMYYGCLLGFAIGLVLPIPFYLLHKKYPNIGFNLINIPIIANGGTQIPQFPANVIVSGLVASALSQFYAARYRTGWFRKYNYVLAAALDAGTSLCGMFVFLAITGIPKKRFPVWWGNPEVDIEHCTPGS</sequence>
<dbReference type="GO" id="GO:0035673">
    <property type="term" value="F:oligopeptide transmembrane transporter activity"/>
    <property type="evidence" value="ECO:0007669"/>
    <property type="project" value="InterPro"/>
</dbReference>
<proteinExistence type="inferred from homology"/>
<dbReference type="InterPro" id="IPR004813">
    <property type="entry name" value="OPT"/>
</dbReference>
<feature type="transmembrane region" description="Helical" evidence="10">
    <location>
        <begin position="428"/>
        <end position="446"/>
    </location>
</feature>
<dbReference type="PANTHER" id="PTHR22601">
    <property type="entry name" value="ISP4 LIKE PROTEIN"/>
    <property type="match status" value="1"/>
</dbReference>
<feature type="transmembrane region" description="Helical" evidence="10">
    <location>
        <begin position="315"/>
        <end position="337"/>
    </location>
</feature>
<feature type="transmembrane region" description="Helical" evidence="10">
    <location>
        <begin position="259"/>
        <end position="279"/>
    </location>
</feature>
<evidence type="ECO:0000256" key="3">
    <source>
        <dbReference type="ARBA" id="ARBA00022448"/>
    </source>
</evidence>
<keyword evidence="8 10" id="KW-0472">Membrane</keyword>
<accession>A0A9N8YM36</accession>
<keyword evidence="5" id="KW-0571">Peptide transport</keyword>
<protein>
    <submittedName>
        <fullName evidence="11">4786_t:CDS:1</fullName>
    </submittedName>
</protein>
<feature type="transmembrane region" description="Helical" evidence="10">
    <location>
        <begin position="496"/>
        <end position="519"/>
    </location>
</feature>
<feature type="compositionally biased region" description="Polar residues" evidence="9">
    <location>
        <begin position="48"/>
        <end position="65"/>
    </location>
</feature>
<feature type="region of interest" description="Disordered" evidence="9">
    <location>
        <begin position="105"/>
        <end position="136"/>
    </location>
</feature>
<feature type="transmembrane region" description="Helical" evidence="10">
    <location>
        <begin position="730"/>
        <end position="751"/>
    </location>
</feature>
<evidence type="ECO:0000256" key="9">
    <source>
        <dbReference type="SAM" id="MobiDB-lite"/>
    </source>
</evidence>
<feature type="region of interest" description="Disordered" evidence="9">
    <location>
        <begin position="1"/>
        <end position="23"/>
    </location>
</feature>
<evidence type="ECO:0000256" key="2">
    <source>
        <dbReference type="ARBA" id="ARBA00008807"/>
    </source>
</evidence>
<keyword evidence="7 10" id="KW-1133">Transmembrane helix</keyword>
<keyword evidence="4 10" id="KW-0812">Transmembrane</keyword>
<name>A0A9N8YM36_9GLOM</name>
<feature type="transmembrane region" description="Helical" evidence="10">
    <location>
        <begin position="187"/>
        <end position="207"/>
    </location>
</feature>
<evidence type="ECO:0000256" key="5">
    <source>
        <dbReference type="ARBA" id="ARBA00022856"/>
    </source>
</evidence>
<dbReference type="NCBIfam" id="TIGR00727">
    <property type="entry name" value="ISP4_OPT"/>
    <property type="match status" value="1"/>
</dbReference>
<feature type="transmembrane region" description="Helical" evidence="10">
    <location>
        <begin position="577"/>
        <end position="600"/>
    </location>
</feature>
<dbReference type="AlphaFoldDB" id="A0A9N8YM36"/>
<evidence type="ECO:0000256" key="6">
    <source>
        <dbReference type="ARBA" id="ARBA00022927"/>
    </source>
</evidence>
<dbReference type="NCBIfam" id="TIGR00728">
    <property type="entry name" value="OPT_sfam"/>
    <property type="match status" value="1"/>
</dbReference>
<gene>
    <name evidence="11" type="ORF">AGERDE_LOCUS854</name>
</gene>
<dbReference type="GO" id="GO:0016020">
    <property type="term" value="C:membrane"/>
    <property type="evidence" value="ECO:0007669"/>
    <property type="project" value="UniProtKB-SubCell"/>
</dbReference>
<feature type="compositionally biased region" description="Polar residues" evidence="9">
    <location>
        <begin position="121"/>
        <end position="133"/>
    </location>
</feature>
<dbReference type="EMBL" id="CAJVPL010000048">
    <property type="protein sequence ID" value="CAG8438337.1"/>
    <property type="molecule type" value="Genomic_DNA"/>
</dbReference>
<organism evidence="11 12">
    <name type="scientific">Ambispora gerdemannii</name>
    <dbReference type="NCBI Taxonomy" id="144530"/>
    <lineage>
        <taxon>Eukaryota</taxon>
        <taxon>Fungi</taxon>
        <taxon>Fungi incertae sedis</taxon>
        <taxon>Mucoromycota</taxon>
        <taxon>Glomeromycotina</taxon>
        <taxon>Glomeromycetes</taxon>
        <taxon>Archaeosporales</taxon>
        <taxon>Ambisporaceae</taxon>
        <taxon>Ambispora</taxon>
    </lineage>
</organism>
<comment type="subcellular location">
    <subcellularLocation>
        <location evidence="1">Membrane</location>
        <topology evidence="1">Multi-pass membrane protein</topology>
    </subcellularLocation>
</comment>